<organism evidence="2 3">
    <name type="scientific">Bradyrhizobium erythrophlei</name>
    <dbReference type="NCBI Taxonomy" id="1437360"/>
    <lineage>
        <taxon>Bacteria</taxon>
        <taxon>Pseudomonadati</taxon>
        <taxon>Pseudomonadota</taxon>
        <taxon>Alphaproteobacteria</taxon>
        <taxon>Hyphomicrobiales</taxon>
        <taxon>Nitrobacteraceae</taxon>
        <taxon>Bradyrhizobium</taxon>
    </lineage>
</organism>
<keyword evidence="1" id="KW-0732">Signal</keyword>
<name>A0A1M5J0I5_9BRAD</name>
<dbReference type="AlphaFoldDB" id="A0A1M5J0I5"/>
<reference evidence="2 3" key="1">
    <citation type="submission" date="2016-11" db="EMBL/GenBank/DDBJ databases">
        <authorList>
            <person name="Jaros S."/>
            <person name="Januszkiewicz K."/>
            <person name="Wedrychowicz H."/>
        </authorList>
    </citation>
    <scope>NUCLEOTIDE SEQUENCE [LARGE SCALE GENOMIC DNA]</scope>
    <source>
        <strain evidence="2 3">GAS138</strain>
    </source>
</reference>
<accession>A0A1M5J0I5</accession>
<evidence type="ECO:0000256" key="1">
    <source>
        <dbReference type="SAM" id="SignalP"/>
    </source>
</evidence>
<dbReference type="EMBL" id="LT670817">
    <property type="protein sequence ID" value="SHG33730.1"/>
    <property type="molecule type" value="Genomic_DNA"/>
</dbReference>
<dbReference type="OrthoDB" id="7593638at2"/>
<proteinExistence type="predicted"/>
<evidence type="ECO:0000313" key="3">
    <source>
        <dbReference type="Proteomes" id="UP000189796"/>
    </source>
</evidence>
<evidence type="ECO:0000313" key="2">
    <source>
        <dbReference type="EMBL" id="SHG33730.1"/>
    </source>
</evidence>
<feature type="chain" id="PRO_5012454662" evidence="1">
    <location>
        <begin position="26"/>
        <end position="337"/>
    </location>
</feature>
<dbReference type="RefSeq" id="WP_079600425.1">
    <property type="nucleotide sequence ID" value="NZ_LT670817.1"/>
</dbReference>
<feature type="signal peptide" evidence="1">
    <location>
        <begin position="1"/>
        <end position="25"/>
    </location>
</feature>
<dbReference type="Proteomes" id="UP000189796">
    <property type="component" value="Chromosome I"/>
</dbReference>
<protein>
    <submittedName>
        <fullName evidence="2">Uncharacterized protein</fullName>
    </submittedName>
</protein>
<gene>
    <name evidence="2" type="ORF">SAMN05443248_1195</name>
</gene>
<sequence length="337" mass="36274">MKHLSKIQRCLAAAGLVASFALAIADPGIAVAADLQAPDVPASDVPYVKAPPSTPSSDIHGFFDMTFGNDYSTSRGLLVTNTGLAPQALAGLSFDLYKNANSMLNKVSVYGGISNEFWTEQHDPKVGSWNEFDWFVGAKVAFLQDWSASIEYDEFLSPPGGFLTERHLNVTVAYDDTSWGLPIAFKPYVRFWDELDGSPDVVTGVSGGSSDSYYFEFGMVPTLDLKKYGANVVLTAPTWVSVGPSSYWNRGITGCGLATTTCALSNAGVFSTGLTATAPLTFMPASYGKWYVKGGFQYYNLLNDSLRLAQTFTGTATSYADAHKDYAVGFVGFGFTF</sequence>